<keyword evidence="1" id="KW-0472">Membrane</keyword>
<evidence type="ECO:0000256" key="1">
    <source>
        <dbReference type="SAM" id="Phobius"/>
    </source>
</evidence>
<feature type="transmembrane region" description="Helical" evidence="1">
    <location>
        <begin position="35"/>
        <end position="53"/>
    </location>
</feature>
<dbReference type="EMBL" id="LK028575">
    <property type="protein sequence ID" value="CDR32601.1"/>
    <property type="molecule type" value="Genomic_DNA"/>
</dbReference>
<keyword evidence="3" id="KW-1185">Reference proteome</keyword>
<dbReference type="Proteomes" id="UP000002899">
    <property type="component" value="Apicoplast Pltd"/>
</dbReference>
<keyword evidence="2" id="KW-0934">Plastid</keyword>
<protein>
    <submittedName>
        <fullName evidence="2">Uncharacterized protein</fullName>
    </submittedName>
</protein>
<dbReference type="VEuPathDB" id="PiroplasmaDB:BmR1_api00390"/>
<dbReference type="RefSeq" id="YP_009363170.1">
    <property type="nucleotide sequence ID" value="NC_034636.1"/>
</dbReference>
<keyword evidence="1" id="KW-0812">Transmembrane</keyword>
<evidence type="ECO:0000313" key="2">
    <source>
        <dbReference type="EMBL" id="CDR32601.1"/>
    </source>
</evidence>
<dbReference type="KEGG" id="bmic:B661_pgp16"/>
<sequence>MIKKKIKNKIKYNKKFSLFKNIFILRVNKNLFYNLKFYTYGIGIFKLYILLFLSNNFSYLSIYKLTIFSIIGIRFSLSSLFLCLKKELYKKNLLLQKYKLKK</sequence>
<proteinExistence type="predicted"/>
<feature type="transmembrane region" description="Helical" evidence="1">
    <location>
        <begin position="65"/>
        <end position="84"/>
    </location>
</feature>
<name>A0A068W984_BABMR</name>
<organism evidence="2 3">
    <name type="scientific">Babesia microti (strain RI)</name>
    <dbReference type="NCBI Taxonomy" id="1133968"/>
    <lineage>
        <taxon>Eukaryota</taxon>
        <taxon>Sar</taxon>
        <taxon>Alveolata</taxon>
        <taxon>Apicomplexa</taxon>
        <taxon>Aconoidasida</taxon>
        <taxon>Piroplasmida</taxon>
        <taxon>Babesiidae</taxon>
        <taxon>Babesia</taxon>
    </lineage>
</organism>
<dbReference type="AlphaFoldDB" id="A0A068W984"/>
<evidence type="ECO:0000313" key="3">
    <source>
        <dbReference type="Proteomes" id="UP000002899"/>
    </source>
</evidence>
<accession>A0A068W984</accession>
<gene>
    <name evidence="2" type="primary">BmB</name>
</gene>
<dbReference type="GeneID" id="32877953"/>
<reference evidence="2" key="1">
    <citation type="submission" date="2014-04" db="EMBL/GenBank/DDBJ databases">
        <title>Structure and function of the apicoplast genome of the human pathogen Babesia microti.</title>
        <authorList>
            <person name="Garg A."/>
            <person name="Stein A."/>
            <person name="Zhao W."/>
            <person name="Dwivedi A."/>
            <person name="Frutos R."/>
            <person name="Cornillot E."/>
            <person name="Ben Mamoun C."/>
        </authorList>
    </citation>
    <scope>NUCLEOTIDE SEQUENCE [LARGE SCALE GENOMIC DNA]</scope>
    <source>
        <strain evidence="2">RI</strain>
    </source>
</reference>
<keyword evidence="1" id="KW-1133">Transmembrane helix</keyword>
<geneLocation type="apicoplast" evidence="2"/>
<keyword evidence="2" id="KW-0933">Apicoplast</keyword>